<dbReference type="EMBL" id="CP060697">
    <property type="protein sequence ID" value="QNM82050.1"/>
    <property type="molecule type" value="Genomic_DNA"/>
</dbReference>
<name>A0A7G9L0A1_9SPHN</name>
<sequence>MPLRAVGTEPFWAASVQGRCVTYSHPEDQAGTRVWTQFSGTAENGTWTGNLNNRPFVMRTSPQPGCSDGMSDRRYPIAVMLTVNGEERGGCAERR</sequence>
<evidence type="ECO:0000313" key="1">
    <source>
        <dbReference type="EMBL" id="QNM82050.1"/>
    </source>
</evidence>
<dbReference type="AlphaFoldDB" id="A0A7G9L0A1"/>
<protein>
    <submittedName>
        <fullName evidence="1">Uncharacterized protein</fullName>
    </submittedName>
</protein>
<gene>
    <name evidence="1" type="ORF">H8M03_08385</name>
</gene>
<dbReference type="Proteomes" id="UP000515861">
    <property type="component" value="Chromosome"/>
</dbReference>
<accession>A0A7G9L0A1</accession>
<reference evidence="1 2" key="1">
    <citation type="submission" date="2020-08" db="EMBL/GenBank/DDBJ databases">
        <title>Sphingomonas sp. sand1-3 16S ribosomal RNA gene Genome sequencing and assembly.</title>
        <authorList>
            <person name="Kang M."/>
        </authorList>
    </citation>
    <scope>NUCLEOTIDE SEQUENCE [LARGE SCALE GENOMIC DNA]</scope>
    <source>
        <strain evidence="2">sand1-3</strain>
    </source>
</reference>
<dbReference type="RefSeq" id="WP_187479005.1">
    <property type="nucleotide sequence ID" value="NZ_CP060697.1"/>
</dbReference>
<evidence type="ECO:0000313" key="2">
    <source>
        <dbReference type="Proteomes" id="UP000515861"/>
    </source>
</evidence>
<proteinExistence type="predicted"/>
<dbReference type="KEGG" id="ssau:H8M03_08385"/>
<keyword evidence="2" id="KW-1185">Reference proteome</keyword>
<organism evidence="1 2">
    <name type="scientific">Sphingomonas sabuli</name>
    <dbReference type="NCBI Taxonomy" id="2764186"/>
    <lineage>
        <taxon>Bacteria</taxon>
        <taxon>Pseudomonadati</taxon>
        <taxon>Pseudomonadota</taxon>
        <taxon>Alphaproteobacteria</taxon>
        <taxon>Sphingomonadales</taxon>
        <taxon>Sphingomonadaceae</taxon>
        <taxon>Sphingomonas</taxon>
    </lineage>
</organism>